<comment type="caution">
    <text evidence="6">The sequence shown here is derived from an EMBL/GenBank/DDBJ whole genome shotgun (WGS) entry which is preliminary data.</text>
</comment>
<dbReference type="Proteomes" id="UP000191110">
    <property type="component" value="Unassembled WGS sequence"/>
</dbReference>
<reference evidence="6 7" key="1">
    <citation type="submission" date="2016-11" db="EMBL/GenBank/DDBJ databases">
        <title>Mixed transmission modes and dynamic genome evolution in an obligate animal-bacterial symbiosis.</title>
        <authorList>
            <person name="Russell S.L."/>
            <person name="Corbett-Detig R.B."/>
            <person name="Cavanaugh C.M."/>
        </authorList>
    </citation>
    <scope>NUCLEOTIDE SEQUENCE [LARGE SCALE GENOMIC DNA]</scope>
    <source>
        <strain evidence="6">Sveles-Q1</strain>
    </source>
</reference>
<organism evidence="6 7">
    <name type="scientific">Solemya pervernicosa gill symbiont</name>
    <dbReference type="NCBI Taxonomy" id="642797"/>
    <lineage>
        <taxon>Bacteria</taxon>
        <taxon>Pseudomonadati</taxon>
        <taxon>Pseudomonadota</taxon>
        <taxon>Gammaproteobacteria</taxon>
        <taxon>sulfur-oxidizing symbionts</taxon>
    </lineage>
</organism>
<dbReference type="OrthoDB" id="1792985at2"/>
<comment type="function">
    <text evidence="1">Controls the length of the flagellar hook.</text>
</comment>
<dbReference type="PANTHER" id="PTHR37533:SF2">
    <property type="entry name" value="FLAGELLAR HOOK-LENGTH CONTROL PROTEIN"/>
    <property type="match status" value="1"/>
</dbReference>
<accession>A0A1T2LAJ5</accession>
<keyword evidence="3" id="KW-1005">Bacterial flagellum biogenesis</keyword>
<proteinExistence type="inferred from homology"/>
<dbReference type="Pfam" id="PF02120">
    <property type="entry name" value="Flg_hook"/>
    <property type="match status" value="1"/>
</dbReference>
<dbReference type="AlphaFoldDB" id="A0A1T2LAJ5"/>
<dbReference type="InterPro" id="IPR001635">
    <property type="entry name" value="Flag_hook_Flik"/>
</dbReference>
<evidence type="ECO:0000256" key="4">
    <source>
        <dbReference type="SAM" id="MobiDB-lite"/>
    </source>
</evidence>
<evidence type="ECO:0000259" key="5">
    <source>
        <dbReference type="Pfam" id="PF02120"/>
    </source>
</evidence>
<dbReference type="InterPro" id="IPR038610">
    <property type="entry name" value="FliK-like_C_sf"/>
</dbReference>
<evidence type="ECO:0000313" key="6">
    <source>
        <dbReference type="EMBL" id="OOZ42129.1"/>
    </source>
</evidence>
<evidence type="ECO:0000256" key="2">
    <source>
        <dbReference type="ARBA" id="ARBA00009149"/>
    </source>
</evidence>
<sequence>MTQMQTLLSSDVAKVAGGSAQLGAGAEGGSAGAGFAALLTNQIGEGVTDLEAVLTMAEELLVAEEVTPLVLQEVTALPLEGQPLDEDGNPLPLFPAIAALVPSVGEGEEIVIDGEKTLLDADGRANRGDRLKGLLTERAGTTLVNADAGAESGSSGKGEKEGAGPMLKLGEQFIKLDDGARLDEQSFSRMVQSMTEAGAKGDALKSAHLAKESLQTPFKGDIDVPFGRKGWSEGVGDKLTWLVNNKQQSAELRLNPPHLGTIEVKINMNQDQASLSFVTQHGNVKEALESALPRLREMFEENGVSLADVDVSDQSAAEHEEALASGEEGEHDDAQNAQEDGEAGLEGANGSQTVSIDGVVDTYI</sequence>
<feature type="region of interest" description="Disordered" evidence="4">
    <location>
        <begin position="320"/>
        <end position="352"/>
    </location>
</feature>
<dbReference type="PRINTS" id="PR01007">
    <property type="entry name" value="FLGHOOKFLIK"/>
</dbReference>
<evidence type="ECO:0000313" key="7">
    <source>
        <dbReference type="Proteomes" id="UP000191110"/>
    </source>
</evidence>
<evidence type="ECO:0000256" key="3">
    <source>
        <dbReference type="ARBA" id="ARBA00022795"/>
    </source>
</evidence>
<dbReference type="InterPro" id="IPR021136">
    <property type="entry name" value="Flagellar_hook_control-like_C"/>
</dbReference>
<gene>
    <name evidence="6" type="ORF">BOW53_00680</name>
</gene>
<dbReference type="CDD" id="cd17470">
    <property type="entry name" value="T3SS_Flik_C"/>
    <property type="match status" value="1"/>
</dbReference>
<dbReference type="EMBL" id="MPRL01000002">
    <property type="protein sequence ID" value="OOZ42129.1"/>
    <property type="molecule type" value="Genomic_DNA"/>
</dbReference>
<dbReference type="Gene3D" id="3.30.750.140">
    <property type="match status" value="1"/>
</dbReference>
<dbReference type="GO" id="GO:0009424">
    <property type="term" value="C:bacterial-type flagellum hook"/>
    <property type="evidence" value="ECO:0007669"/>
    <property type="project" value="InterPro"/>
</dbReference>
<comment type="similarity">
    <text evidence="2">Belongs to the FliK family.</text>
</comment>
<evidence type="ECO:0000256" key="1">
    <source>
        <dbReference type="ARBA" id="ARBA00003944"/>
    </source>
</evidence>
<protein>
    <recommendedName>
        <fullName evidence="5">Flagellar hook-length control protein-like C-terminal domain-containing protein</fullName>
    </recommendedName>
</protein>
<name>A0A1T2LAJ5_9GAMM</name>
<keyword evidence="7" id="KW-1185">Reference proteome</keyword>
<feature type="domain" description="Flagellar hook-length control protein-like C-terminal" evidence="5">
    <location>
        <begin position="238"/>
        <end position="316"/>
    </location>
</feature>
<dbReference type="GO" id="GO:0044780">
    <property type="term" value="P:bacterial-type flagellum assembly"/>
    <property type="evidence" value="ECO:0007669"/>
    <property type="project" value="InterPro"/>
</dbReference>
<dbReference type="PANTHER" id="PTHR37533">
    <property type="entry name" value="FLAGELLAR HOOK-LENGTH CONTROL PROTEIN"/>
    <property type="match status" value="1"/>
</dbReference>
<dbReference type="InterPro" id="IPR052563">
    <property type="entry name" value="FliK"/>
</dbReference>